<dbReference type="Proteomes" id="UP000011723">
    <property type="component" value="Chromosome"/>
</dbReference>
<protein>
    <submittedName>
        <fullName evidence="1">Uncharacterized protein</fullName>
    </submittedName>
</protein>
<dbReference type="KEGG" id="chn:A605_02045"/>
<dbReference type="AlphaFoldDB" id="M1NJ36"/>
<dbReference type="PATRIC" id="fig|1121362.3.peg.403"/>
<sequence>MAALNITDGKVTVELDWWEKLAARRSHLTVPRRAIRRVTVVDDACSAAGEGRRESATRIRGLTYTGTVGAEDGTRQRTFAVCHGRQPGLVIELADVTVDRIVISTARARRYAEELCPVDA</sequence>
<dbReference type="HOGENOM" id="CLU_147945_2_1_11"/>
<keyword evidence="2" id="KW-1185">Reference proteome</keyword>
<dbReference type="RefSeq" id="WP_015399846.1">
    <property type="nucleotide sequence ID" value="NC_020302.1"/>
</dbReference>
<dbReference type="STRING" id="1121362.A605_02045"/>
<gene>
    <name evidence="1" type="ORF">A605_02045</name>
</gene>
<accession>M1NJ36</accession>
<dbReference type="EMBL" id="CP003697">
    <property type="protein sequence ID" value="AGF71423.1"/>
    <property type="molecule type" value="Genomic_DNA"/>
</dbReference>
<name>M1NJ36_9CORY</name>
<reference evidence="1 2" key="1">
    <citation type="journal article" date="2012" name="Stand. Genomic Sci.">
        <title>Genome sequence of the halotolerant bacterium Corynebacterium halotolerans type strain YIM 70093(T) (= DSM 44683(T)).</title>
        <authorList>
            <person name="Ruckert C."/>
            <person name="Albersmeier A."/>
            <person name="Al-Dilaimi A."/>
            <person name="Niehaus K."/>
            <person name="Szczepanowski R."/>
            <person name="Kalinowski J."/>
        </authorList>
    </citation>
    <scope>NUCLEOTIDE SEQUENCE [LARGE SCALE GENOMIC DNA]</scope>
    <source>
        <strain evidence="1">YIM 70093</strain>
    </source>
</reference>
<evidence type="ECO:0000313" key="2">
    <source>
        <dbReference type="Proteomes" id="UP000011723"/>
    </source>
</evidence>
<dbReference type="eggNOG" id="ENOG5031JY6">
    <property type="taxonomic scope" value="Bacteria"/>
</dbReference>
<dbReference type="OrthoDB" id="530515at2"/>
<evidence type="ECO:0000313" key="1">
    <source>
        <dbReference type="EMBL" id="AGF71423.1"/>
    </source>
</evidence>
<proteinExistence type="predicted"/>
<organism evidence="1 2">
    <name type="scientific">Corynebacterium halotolerans YIM 70093 = DSM 44683</name>
    <dbReference type="NCBI Taxonomy" id="1121362"/>
    <lineage>
        <taxon>Bacteria</taxon>
        <taxon>Bacillati</taxon>
        <taxon>Actinomycetota</taxon>
        <taxon>Actinomycetes</taxon>
        <taxon>Mycobacteriales</taxon>
        <taxon>Corynebacteriaceae</taxon>
        <taxon>Corynebacterium</taxon>
    </lineage>
</organism>